<evidence type="ECO:0000256" key="2">
    <source>
        <dbReference type="SAM" id="Phobius"/>
    </source>
</evidence>
<keyword evidence="4" id="KW-1185">Reference proteome</keyword>
<evidence type="ECO:0000256" key="1">
    <source>
        <dbReference type="SAM" id="MobiDB-lite"/>
    </source>
</evidence>
<feature type="transmembrane region" description="Helical" evidence="2">
    <location>
        <begin position="134"/>
        <end position="152"/>
    </location>
</feature>
<dbReference type="Proteomes" id="UP000593562">
    <property type="component" value="Unassembled WGS sequence"/>
</dbReference>
<gene>
    <name evidence="3" type="ORF">HS088_TW09G00411</name>
</gene>
<keyword evidence="2" id="KW-1133">Transmembrane helix</keyword>
<comment type="caution">
    <text evidence="3">The sequence shown here is derived from an EMBL/GenBank/DDBJ whole genome shotgun (WGS) entry which is preliminary data.</text>
</comment>
<feature type="transmembrane region" description="Helical" evidence="2">
    <location>
        <begin position="101"/>
        <end position="128"/>
    </location>
</feature>
<proteinExistence type="predicted"/>
<keyword evidence="2" id="KW-0812">Transmembrane</keyword>
<sequence>MAPKQDKVSIINPVEKKPLRSSSRKRTLEVDLGLQMAEKSARRVSSKSLSIEKALVAMKRQDRRLAEMRARLRSKAEYLDKEKEWKEVAAMKEENRVINEWLATALPSFLVRLSHSCVYIIIMFFIFVPTNNSCYFLCPVLLSVMGFWSQFLREDMMGVRDKHEPVYFQFAEIMAYWGYP</sequence>
<dbReference type="EMBL" id="JAAARO010000009">
    <property type="protein sequence ID" value="KAF5742366.1"/>
    <property type="molecule type" value="Genomic_DNA"/>
</dbReference>
<keyword evidence="2" id="KW-0472">Membrane</keyword>
<dbReference type="InParanoid" id="A0A7J7D8I3"/>
<evidence type="ECO:0000313" key="4">
    <source>
        <dbReference type="Proteomes" id="UP000593562"/>
    </source>
</evidence>
<evidence type="ECO:0000313" key="3">
    <source>
        <dbReference type="EMBL" id="KAF5742366.1"/>
    </source>
</evidence>
<organism evidence="3 4">
    <name type="scientific">Tripterygium wilfordii</name>
    <name type="common">Thunder God vine</name>
    <dbReference type="NCBI Taxonomy" id="458696"/>
    <lineage>
        <taxon>Eukaryota</taxon>
        <taxon>Viridiplantae</taxon>
        <taxon>Streptophyta</taxon>
        <taxon>Embryophyta</taxon>
        <taxon>Tracheophyta</taxon>
        <taxon>Spermatophyta</taxon>
        <taxon>Magnoliopsida</taxon>
        <taxon>eudicotyledons</taxon>
        <taxon>Gunneridae</taxon>
        <taxon>Pentapetalae</taxon>
        <taxon>rosids</taxon>
        <taxon>fabids</taxon>
        <taxon>Celastrales</taxon>
        <taxon>Celastraceae</taxon>
        <taxon>Tripterygium</taxon>
    </lineage>
</organism>
<protein>
    <submittedName>
        <fullName evidence="3">Uncharacterized protein</fullName>
    </submittedName>
</protein>
<accession>A0A7J7D8I3</accession>
<reference evidence="3 4" key="1">
    <citation type="journal article" date="2020" name="Nat. Commun.">
        <title>Genome of Tripterygium wilfordii and identification of cytochrome P450 involved in triptolide biosynthesis.</title>
        <authorList>
            <person name="Tu L."/>
            <person name="Su P."/>
            <person name="Zhang Z."/>
            <person name="Gao L."/>
            <person name="Wang J."/>
            <person name="Hu T."/>
            <person name="Zhou J."/>
            <person name="Zhang Y."/>
            <person name="Zhao Y."/>
            <person name="Liu Y."/>
            <person name="Song Y."/>
            <person name="Tong Y."/>
            <person name="Lu Y."/>
            <person name="Yang J."/>
            <person name="Xu C."/>
            <person name="Jia M."/>
            <person name="Peters R.J."/>
            <person name="Huang L."/>
            <person name="Gao W."/>
        </authorList>
    </citation>
    <scope>NUCLEOTIDE SEQUENCE [LARGE SCALE GENOMIC DNA]</scope>
    <source>
        <strain evidence="4">cv. XIE 37</strain>
        <tissue evidence="3">Leaf</tissue>
    </source>
</reference>
<feature type="region of interest" description="Disordered" evidence="1">
    <location>
        <begin position="1"/>
        <end position="22"/>
    </location>
</feature>
<dbReference type="AlphaFoldDB" id="A0A7J7D8I3"/>
<name>A0A7J7D8I3_TRIWF</name>